<sequence length="63" mass="6819">MRMRISGHLAESARWVRSLGEHGVFACGEPFRSSFEEAVDGSSAMTTGAVAVRPEADIRRPQG</sequence>
<gene>
    <name evidence="1" type="ORF">GCM10015535_39400</name>
</gene>
<comment type="caution">
    <text evidence="1">The sequence shown here is derived from an EMBL/GenBank/DDBJ whole genome shotgun (WGS) entry which is preliminary data.</text>
</comment>
<accession>A0ABQ2W1Q5</accession>
<reference evidence="2" key="1">
    <citation type="journal article" date="2019" name="Int. J. Syst. Evol. Microbiol.">
        <title>The Global Catalogue of Microorganisms (GCM) 10K type strain sequencing project: providing services to taxonomists for standard genome sequencing and annotation.</title>
        <authorList>
            <consortium name="The Broad Institute Genomics Platform"/>
            <consortium name="The Broad Institute Genome Sequencing Center for Infectious Disease"/>
            <person name="Wu L."/>
            <person name="Ma J."/>
        </authorList>
    </citation>
    <scope>NUCLEOTIDE SEQUENCE [LARGE SCALE GENOMIC DNA]</scope>
    <source>
        <strain evidence="2">JCM 4376</strain>
    </source>
</reference>
<evidence type="ECO:0000313" key="2">
    <source>
        <dbReference type="Proteomes" id="UP000660675"/>
    </source>
</evidence>
<proteinExistence type="predicted"/>
<dbReference type="EMBL" id="BMTF01000012">
    <property type="protein sequence ID" value="GGV88313.1"/>
    <property type="molecule type" value="Genomic_DNA"/>
</dbReference>
<protein>
    <submittedName>
        <fullName evidence="1">Uncharacterized protein</fullName>
    </submittedName>
</protein>
<name>A0ABQ2W1Q5_9ACTN</name>
<dbReference type="Proteomes" id="UP000660675">
    <property type="component" value="Unassembled WGS sequence"/>
</dbReference>
<keyword evidence="2" id="KW-1185">Reference proteome</keyword>
<organism evidence="1 2">
    <name type="scientific">Streptomyces gelaticus</name>
    <dbReference type="NCBI Taxonomy" id="285446"/>
    <lineage>
        <taxon>Bacteria</taxon>
        <taxon>Bacillati</taxon>
        <taxon>Actinomycetota</taxon>
        <taxon>Actinomycetes</taxon>
        <taxon>Kitasatosporales</taxon>
        <taxon>Streptomycetaceae</taxon>
        <taxon>Streptomyces</taxon>
    </lineage>
</organism>
<evidence type="ECO:0000313" key="1">
    <source>
        <dbReference type="EMBL" id="GGV88313.1"/>
    </source>
</evidence>